<keyword evidence="2" id="KW-1185">Reference proteome</keyword>
<gene>
    <name evidence="1" type="ORF">MACH08_04960</name>
</gene>
<evidence type="ECO:0008006" key="3">
    <source>
        <dbReference type="Google" id="ProtNLM"/>
    </source>
</evidence>
<accession>A0ABQ5TF34</accession>
<organism evidence="1 2">
    <name type="scientific">Oceanobacillus kimchii</name>
    <dbReference type="NCBI Taxonomy" id="746691"/>
    <lineage>
        <taxon>Bacteria</taxon>
        <taxon>Bacillati</taxon>
        <taxon>Bacillota</taxon>
        <taxon>Bacilli</taxon>
        <taxon>Bacillales</taxon>
        <taxon>Bacillaceae</taxon>
        <taxon>Oceanobacillus</taxon>
    </lineage>
</organism>
<reference evidence="1 2" key="1">
    <citation type="submission" date="2023-02" db="EMBL/GenBank/DDBJ databases">
        <title>Oceanobacillus kimchii IFOP_LL358 isolated form Alexandrium catenella lab strain.</title>
        <authorList>
            <person name="Gajardo G."/>
            <person name="Ueki S."/>
            <person name="Maruyama F."/>
        </authorList>
    </citation>
    <scope>NUCLEOTIDE SEQUENCE [LARGE SCALE GENOMIC DNA]</scope>
    <source>
        <strain evidence="1 2">IFOP_LL358</strain>
    </source>
</reference>
<sequence>MIVREREDELILITQDDHAQISGDILDNWNLDHFQGKEWRNSVLYAAYQHDLGWKEFDRQPFWNDVTNQPYTFADFPNVPKTVLYKYGINEVEKVDLYAALLCSEHYKRFLANNTSLEAQAFVEHEETRQERIIGTLPNFNKRLFEFHYGLLQISDNLSLFACMNEPGATGEKQHPFFKKGIPTNHTLHHVLNEQLQINWQNEDTIVMDNFPFDKPFPISIQYKQLSRQKIQQHGLIEAYEQATLEQHPVLISSPSHIKKASE</sequence>
<dbReference type="InterPro" id="IPR024992">
    <property type="entry name" value="DUF3891"/>
</dbReference>
<dbReference type="Proteomes" id="UP001275436">
    <property type="component" value="Unassembled WGS sequence"/>
</dbReference>
<dbReference type="Pfam" id="PF13030">
    <property type="entry name" value="DUF3891"/>
    <property type="match status" value="1"/>
</dbReference>
<dbReference type="EMBL" id="BSKO01000001">
    <property type="protein sequence ID" value="GLO64712.1"/>
    <property type="molecule type" value="Genomic_DNA"/>
</dbReference>
<evidence type="ECO:0000313" key="2">
    <source>
        <dbReference type="Proteomes" id="UP001275436"/>
    </source>
</evidence>
<comment type="caution">
    <text evidence="1">The sequence shown here is derived from an EMBL/GenBank/DDBJ whole genome shotgun (WGS) entry which is preliminary data.</text>
</comment>
<dbReference type="RefSeq" id="WP_069686114.1">
    <property type="nucleotide sequence ID" value="NZ_BSKO01000001.1"/>
</dbReference>
<protein>
    <recommendedName>
        <fullName evidence="3">DUF3891 family protein</fullName>
    </recommendedName>
</protein>
<evidence type="ECO:0000313" key="1">
    <source>
        <dbReference type="EMBL" id="GLO64712.1"/>
    </source>
</evidence>
<proteinExistence type="predicted"/>
<name>A0ABQ5TF34_9BACI</name>